<keyword evidence="2 6" id="KW-0227">DNA damage</keyword>
<evidence type="ECO:0000259" key="8">
    <source>
        <dbReference type="PROSITE" id="PS50164"/>
    </source>
</evidence>
<dbReference type="OrthoDB" id="121419at2157"/>
<evidence type="ECO:0000259" key="9">
    <source>
        <dbReference type="PROSITE" id="PS50165"/>
    </source>
</evidence>
<dbReference type="InterPro" id="IPR050066">
    <property type="entry name" value="UvrABC_protein_C"/>
</dbReference>
<evidence type="ECO:0000313" key="11">
    <source>
        <dbReference type="Proteomes" id="UP000006622"/>
    </source>
</evidence>
<feature type="domain" description="UVR" evidence="7">
    <location>
        <begin position="205"/>
        <end position="240"/>
    </location>
</feature>
<dbReference type="FunFam" id="3.40.1440.10:FF:000001">
    <property type="entry name" value="UvrABC system protein C"/>
    <property type="match status" value="1"/>
</dbReference>
<dbReference type="RefSeq" id="WP_013899020.1">
    <property type="nucleotide sequence ID" value="NC_015676.1"/>
</dbReference>
<proteinExistence type="inferred from homology"/>
<dbReference type="GO" id="GO:0006289">
    <property type="term" value="P:nucleotide-excision repair"/>
    <property type="evidence" value="ECO:0007669"/>
    <property type="project" value="UniProtKB-UniRule"/>
</dbReference>
<dbReference type="InterPro" id="IPR047296">
    <property type="entry name" value="GIY-YIG_UvrC_Cho"/>
</dbReference>
<feature type="domain" description="UvrC family homology region profile" evidence="9">
    <location>
        <begin position="255"/>
        <end position="478"/>
    </location>
</feature>
<dbReference type="InterPro" id="IPR035901">
    <property type="entry name" value="GIY-YIG_endonuc_sf"/>
</dbReference>
<evidence type="ECO:0000259" key="7">
    <source>
        <dbReference type="PROSITE" id="PS50151"/>
    </source>
</evidence>
<keyword evidence="4 6" id="KW-0267">Excision nuclease</keyword>
<dbReference type="Gene3D" id="3.30.420.340">
    <property type="entry name" value="UvrC, RNAse H endonuclease domain"/>
    <property type="match status" value="1"/>
</dbReference>
<dbReference type="NCBIfam" id="NF001824">
    <property type="entry name" value="PRK00558.1-5"/>
    <property type="match status" value="1"/>
</dbReference>
<dbReference type="Pfam" id="PF01541">
    <property type="entry name" value="GIY-YIG"/>
    <property type="match status" value="1"/>
</dbReference>
<keyword evidence="5 6" id="KW-0234">DNA repair</keyword>
<dbReference type="Pfam" id="PF22920">
    <property type="entry name" value="UvrC_RNaseH"/>
    <property type="match status" value="1"/>
</dbReference>
<dbReference type="GO" id="GO:0005737">
    <property type="term" value="C:cytoplasm"/>
    <property type="evidence" value="ECO:0007669"/>
    <property type="project" value="UniProtKB-SubCell"/>
</dbReference>
<protein>
    <recommendedName>
        <fullName evidence="6">UvrABC system protein C</fullName>
        <shortName evidence="6">Protein UvrC</shortName>
    </recommendedName>
    <alternativeName>
        <fullName evidence="6">Excinuclease ABC subunit C</fullName>
    </alternativeName>
</protein>
<reference evidence="10 11" key="1">
    <citation type="submission" date="2010-07" db="EMBL/GenBank/DDBJ databases">
        <title>The complete genome of Methanosalsum zhilinae DSM 4017.</title>
        <authorList>
            <consortium name="US DOE Joint Genome Institute (JGI-PGF)"/>
            <person name="Lucas S."/>
            <person name="Copeland A."/>
            <person name="Lapidus A."/>
            <person name="Glavina del Rio T."/>
            <person name="Dalin E."/>
            <person name="Tice H."/>
            <person name="Bruce D."/>
            <person name="Goodwin L."/>
            <person name="Pitluck S."/>
            <person name="Kyrpides N."/>
            <person name="Mavromatis K."/>
            <person name="Ovchinnikova G."/>
            <person name="Daligault H."/>
            <person name="Detter J.C."/>
            <person name="Han C."/>
            <person name="Tapia R."/>
            <person name="Larimer F."/>
            <person name="Land M."/>
            <person name="Hauser L."/>
            <person name="Markowitz V."/>
            <person name="Cheng J.-F."/>
            <person name="Hugenholtz P."/>
            <person name="Woyke T."/>
            <person name="Wu D."/>
            <person name="Spring S."/>
            <person name="Schueler E."/>
            <person name="Brambilla E."/>
            <person name="Klenk H.-P."/>
            <person name="Eisen J.A."/>
        </authorList>
    </citation>
    <scope>NUCLEOTIDE SEQUENCE [LARGE SCALE GENOMIC DNA]</scope>
    <source>
        <strain evidence="11">DSM 4017 / NBRC 107636 / OCM 62 / WeN5</strain>
    </source>
</reference>
<dbReference type="Pfam" id="PF02151">
    <property type="entry name" value="UVR"/>
    <property type="match status" value="1"/>
</dbReference>
<organism evidence="10 11">
    <name type="scientific">Methanosalsum zhilinae (strain DSM 4017 / NBRC 107636 / OCM 62 / WeN5)</name>
    <name type="common">Methanohalophilus zhilinae</name>
    <dbReference type="NCBI Taxonomy" id="679901"/>
    <lineage>
        <taxon>Archaea</taxon>
        <taxon>Methanobacteriati</taxon>
        <taxon>Methanobacteriota</taxon>
        <taxon>Stenosarchaea group</taxon>
        <taxon>Methanomicrobia</taxon>
        <taxon>Methanosarcinales</taxon>
        <taxon>Methanosarcinaceae</taxon>
        <taxon>Methanosalsum</taxon>
    </lineage>
</organism>
<dbReference type="GO" id="GO:0009432">
    <property type="term" value="P:SOS response"/>
    <property type="evidence" value="ECO:0007669"/>
    <property type="project" value="UniProtKB-UniRule"/>
</dbReference>
<dbReference type="GO" id="GO:0003677">
    <property type="term" value="F:DNA binding"/>
    <property type="evidence" value="ECO:0007669"/>
    <property type="project" value="UniProtKB-UniRule"/>
</dbReference>
<dbReference type="PROSITE" id="PS50151">
    <property type="entry name" value="UVR"/>
    <property type="match status" value="1"/>
</dbReference>
<dbReference type="PROSITE" id="PS50165">
    <property type="entry name" value="UVRC"/>
    <property type="match status" value="1"/>
</dbReference>
<keyword evidence="11" id="KW-1185">Reference proteome</keyword>
<dbReference type="Proteomes" id="UP000006622">
    <property type="component" value="Chromosome"/>
</dbReference>
<evidence type="ECO:0000256" key="5">
    <source>
        <dbReference type="ARBA" id="ARBA00023204"/>
    </source>
</evidence>
<dbReference type="HAMAP" id="MF_00203">
    <property type="entry name" value="UvrC"/>
    <property type="match status" value="1"/>
</dbReference>
<dbReference type="GO" id="GO:0009381">
    <property type="term" value="F:excinuclease ABC activity"/>
    <property type="evidence" value="ECO:0007669"/>
    <property type="project" value="UniProtKB-UniRule"/>
</dbReference>
<keyword evidence="1 6" id="KW-0963">Cytoplasm</keyword>
<dbReference type="STRING" id="679901.Mzhil_1749"/>
<dbReference type="GeneID" id="10823390"/>
<dbReference type="InterPro" id="IPR038476">
    <property type="entry name" value="UvrC_RNase_H_dom_sf"/>
</dbReference>
<dbReference type="NCBIfam" id="TIGR00194">
    <property type="entry name" value="uvrC"/>
    <property type="match status" value="1"/>
</dbReference>
<dbReference type="PROSITE" id="PS50164">
    <property type="entry name" value="GIY_YIG"/>
    <property type="match status" value="1"/>
</dbReference>
<evidence type="ECO:0000256" key="3">
    <source>
        <dbReference type="ARBA" id="ARBA00022769"/>
    </source>
</evidence>
<dbReference type="SMART" id="SM00465">
    <property type="entry name" value="GIYc"/>
    <property type="match status" value="1"/>
</dbReference>
<dbReference type="InterPro" id="IPR004791">
    <property type="entry name" value="UvrC"/>
</dbReference>
<dbReference type="KEGG" id="mzh:Mzhil_1749"/>
<dbReference type="Pfam" id="PF14520">
    <property type="entry name" value="HHH_5"/>
    <property type="match status" value="1"/>
</dbReference>
<dbReference type="InterPro" id="IPR010994">
    <property type="entry name" value="RuvA_2-like"/>
</dbReference>
<dbReference type="SUPFAM" id="SSF46600">
    <property type="entry name" value="C-terminal UvrC-binding domain of UvrB"/>
    <property type="match status" value="1"/>
</dbReference>
<keyword evidence="3 6" id="KW-0228">DNA excision</keyword>
<dbReference type="Gene3D" id="3.40.1440.10">
    <property type="entry name" value="GIY-YIG endonuclease"/>
    <property type="match status" value="1"/>
</dbReference>
<gene>
    <name evidence="6" type="primary">uvrC</name>
    <name evidence="10" type="ordered locus">Mzhil_1749</name>
</gene>
<dbReference type="InterPro" id="IPR036876">
    <property type="entry name" value="UVR_dom_sf"/>
</dbReference>
<evidence type="ECO:0000256" key="4">
    <source>
        <dbReference type="ARBA" id="ARBA00022881"/>
    </source>
</evidence>
<comment type="subcellular location">
    <subcellularLocation>
        <location evidence="6">Cytoplasm</location>
    </subcellularLocation>
</comment>
<dbReference type="EMBL" id="CP002101">
    <property type="protein sequence ID" value="AEH61584.1"/>
    <property type="molecule type" value="Genomic_DNA"/>
</dbReference>
<comment type="similarity">
    <text evidence="6">Belongs to the UvrC family.</text>
</comment>
<dbReference type="PANTHER" id="PTHR30562:SF1">
    <property type="entry name" value="UVRABC SYSTEM PROTEIN C"/>
    <property type="match status" value="1"/>
</dbReference>
<dbReference type="SUPFAM" id="SSF47781">
    <property type="entry name" value="RuvA domain 2-like"/>
    <property type="match status" value="1"/>
</dbReference>
<dbReference type="Pfam" id="PF08459">
    <property type="entry name" value="UvrC_RNaseH_dom"/>
    <property type="match status" value="1"/>
</dbReference>
<name>F7XQC1_METZD</name>
<dbReference type="PANTHER" id="PTHR30562">
    <property type="entry name" value="UVRC/OXIDOREDUCTASE"/>
    <property type="match status" value="1"/>
</dbReference>
<accession>F7XQC1</accession>
<feature type="domain" description="GIY-YIG" evidence="8">
    <location>
        <begin position="14"/>
        <end position="93"/>
    </location>
</feature>
<dbReference type="AlphaFoldDB" id="F7XQC1"/>
<dbReference type="Gene3D" id="1.10.150.20">
    <property type="entry name" value="5' to 3' exonuclease, C-terminal subdomain"/>
    <property type="match status" value="1"/>
</dbReference>
<evidence type="ECO:0000256" key="1">
    <source>
        <dbReference type="ARBA" id="ARBA00022490"/>
    </source>
</evidence>
<dbReference type="SMART" id="SM00278">
    <property type="entry name" value="HhH1"/>
    <property type="match status" value="2"/>
</dbReference>
<evidence type="ECO:0000256" key="2">
    <source>
        <dbReference type="ARBA" id="ARBA00022763"/>
    </source>
</evidence>
<comment type="function">
    <text evidence="6">The UvrABC repair system catalyzes the recognition and processing of DNA lesions. UvrC both incises the 5' and 3' sides of the lesion. The N-terminal half is responsible for the 3' incision and the C-terminal half is responsible for the 5' incision.</text>
</comment>
<dbReference type="GO" id="GO:0009380">
    <property type="term" value="C:excinuclease repair complex"/>
    <property type="evidence" value="ECO:0007669"/>
    <property type="project" value="InterPro"/>
</dbReference>
<sequence length="602" mass="68099">MNSLFSEISDRIPDEPGVYLMKDSSGDVIYVGKALSLKKRVRQYFQSQKNHHPRTRVLVKNIADVDYIVTGTEIDALILEANLIKKHRPRYNVRLKDDKRYPYVKITTNSRYPRIFLTRKRLDDGALYFGPYTNVTPVRKTLDILARIFGIRRCKKKIGADNRYTRPCLNFHIKQCLAPCSGEIVEEEYQEMVGEVVKLFQGDSSSLIHRLEERMNQFSSEMKYESAAMIRDQIITVEEISNQQITTSGWDDRDVIAGISEAGNIYVQLFYVREGNIVGKADFSLAGLENEEFSGEVLAEFIKQYYQDSPVPSEILVPLHIPEKELIQKWLSGKGRKDVRIHVPVKGDKKKLLEMAEKNALMFGRQARQGADSGQYIRQALEELKSVLSLPSPPYHIEGIDISNISGTDAVGSVVVFEDGNPLNGKYRQYNIRSVQGPDDFSMIAEVVKRRYSGIVEKSGNLPDLVLIDGGAGQVQAACRSLNEIGVDIQVIGLAKKFETIVLPDSSKTVNLPSTSSARTLLMRIRDEAHRFALSAHRRKRAAKLTHSRLDSIPGIGKNRKRALLQEFRSVDRIERSSVEELARIPGISRKLAEQILAYLKN</sequence>
<evidence type="ECO:0000256" key="6">
    <source>
        <dbReference type="HAMAP-Rule" id="MF_00203"/>
    </source>
</evidence>
<dbReference type="HOGENOM" id="CLU_014841_3_2_2"/>
<evidence type="ECO:0000313" key="10">
    <source>
        <dbReference type="EMBL" id="AEH61584.1"/>
    </source>
</evidence>
<comment type="subunit">
    <text evidence="6">Interacts with UvrB in an incision complex.</text>
</comment>
<keyword evidence="6" id="KW-0742">SOS response</keyword>
<dbReference type="CDD" id="cd10434">
    <property type="entry name" value="GIY-YIG_UvrC_Cho"/>
    <property type="match status" value="1"/>
</dbReference>
<dbReference type="InterPro" id="IPR003583">
    <property type="entry name" value="Hlx-hairpin-Hlx_DNA-bd_motif"/>
</dbReference>
<dbReference type="InterPro" id="IPR001943">
    <property type="entry name" value="UVR_dom"/>
</dbReference>
<dbReference type="InterPro" id="IPR000305">
    <property type="entry name" value="GIY-YIG_endonuc"/>
</dbReference>
<dbReference type="InterPro" id="IPR001162">
    <property type="entry name" value="UvrC_RNase_H_dom"/>
</dbReference>
<dbReference type="Gene3D" id="4.10.860.10">
    <property type="entry name" value="UVR domain"/>
    <property type="match status" value="1"/>
</dbReference>
<dbReference type="SUPFAM" id="SSF82771">
    <property type="entry name" value="GIY-YIG endonuclease"/>
    <property type="match status" value="1"/>
</dbReference>